<evidence type="ECO:0000256" key="1">
    <source>
        <dbReference type="SAM" id="Phobius"/>
    </source>
</evidence>
<proteinExistence type="predicted"/>
<feature type="transmembrane region" description="Helical" evidence="1">
    <location>
        <begin position="105"/>
        <end position="129"/>
    </location>
</feature>
<sequence length="165" mass="17573">MNGMHAMIWHGAVIGLGATAVMDLWALLQRRLFGVPSLDYALVGRWLGHFPRGRFRHKAIMTTPPVAGERVLGWAAHYAIGMLFAVLLIGLWGPAWVADPTPGPALIIGVGTVVVPFLIMQPAFGAGLAASRTPQPNKARFRSLVAHASFGGGLYLAAKISALWG</sequence>
<evidence type="ECO:0000313" key="2">
    <source>
        <dbReference type="EMBL" id="MBH8580468.1"/>
    </source>
</evidence>
<evidence type="ECO:0000313" key="3">
    <source>
        <dbReference type="Proteomes" id="UP000651738"/>
    </source>
</evidence>
<accession>A0ABD4L1M2</accession>
<dbReference type="InterPro" id="IPR021329">
    <property type="entry name" value="DUF2938"/>
</dbReference>
<dbReference type="Pfam" id="PF11158">
    <property type="entry name" value="DUF2938"/>
    <property type="match status" value="1"/>
</dbReference>
<dbReference type="EMBL" id="JAEDAF010000008">
    <property type="protein sequence ID" value="MBH8580468.1"/>
    <property type="molecule type" value="Genomic_DNA"/>
</dbReference>
<dbReference type="Proteomes" id="UP000651738">
    <property type="component" value="Unassembled WGS sequence"/>
</dbReference>
<name>A0ABD4L1M2_9GAMM</name>
<reference evidence="2 3" key="1">
    <citation type="submission" date="2020-12" db="EMBL/GenBank/DDBJ databases">
        <title>Draft genome sequence of Halomonas pacifica strain CARE-V15.</title>
        <authorList>
            <person name="Vignesh N."/>
            <person name="Thabitha A."/>
            <person name="Saravanan R."/>
            <person name="Manigandan V."/>
        </authorList>
    </citation>
    <scope>NUCLEOTIDE SEQUENCE [LARGE SCALE GENOMIC DNA]</scope>
    <source>
        <strain evidence="2 3">CARE-V15</strain>
    </source>
</reference>
<keyword evidence="1" id="KW-0472">Membrane</keyword>
<protein>
    <submittedName>
        <fullName evidence="2">DUF2938 domain-containing protein</fullName>
    </submittedName>
</protein>
<keyword evidence="1" id="KW-1133">Transmembrane helix</keyword>
<comment type="caution">
    <text evidence="2">The sequence shown here is derived from an EMBL/GenBank/DDBJ whole genome shotgun (WGS) entry which is preliminary data.</text>
</comment>
<organism evidence="2 3">
    <name type="scientific">Bisbaumannia pacifica</name>
    <dbReference type="NCBI Taxonomy" id="77098"/>
    <lineage>
        <taxon>Bacteria</taxon>
        <taxon>Pseudomonadati</taxon>
        <taxon>Pseudomonadota</taxon>
        <taxon>Gammaproteobacteria</taxon>
        <taxon>Oceanospirillales</taxon>
        <taxon>Halomonadaceae</taxon>
        <taxon>Bisbaumannia</taxon>
    </lineage>
</organism>
<gene>
    <name evidence="2" type="ORF">I7V36_10235</name>
</gene>
<feature type="transmembrane region" description="Helical" evidence="1">
    <location>
        <begin position="141"/>
        <end position="164"/>
    </location>
</feature>
<dbReference type="AlphaFoldDB" id="A0ABD4L1M2"/>
<keyword evidence="1" id="KW-0812">Transmembrane</keyword>
<feature type="transmembrane region" description="Helical" evidence="1">
    <location>
        <begin position="6"/>
        <end position="28"/>
    </location>
</feature>
<feature type="transmembrane region" description="Helical" evidence="1">
    <location>
        <begin position="71"/>
        <end position="93"/>
    </location>
</feature>